<dbReference type="GO" id="GO:0005524">
    <property type="term" value="F:ATP binding"/>
    <property type="evidence" value="ECO:0007669"/>
    <property type="project" value="UniProtKB-UniRule"/>
</dbReference>
<evidence type="ECO:0000313" key="15">
    <source>
        <dbReference type="EMBL" id="KNE58769.1"/>
    </source>
</evidence>
<feature type="compositionally biased region" description="Low complexity" evidence="13">
    <location>
        <begin position="603"/>
        <end position="614"/>
    </location>
</feature>
<feature type="compositionally biased region" description="Low complexity" evidence="13">
    <location>
        <begin position="786"/>
        <end position="797"/>
    </location>
</feature>
<feature type="region of interest" description="Disordered" evidence="13">
    <location>
        <begin position="1"/>
        <end position="35"/>
    </location>
</feature>
<dbReference type="InterPro" id="IPR000719">
    <property type="entry name" value="Prot_kinase_dom"/>
</dbReference>
<evidence type="ECO:0000256" key="9">
    <source>
        <dbReference type="ARBA" id="ARBA00023242"/>
    </source>
</evidence>
<keyword evidence="6 12" id="KW-0547">Nucleotide-binding</keyword>
<dbReference type="Gene3D" id="3.30.200.20">
    <property type="entry name" value="Phosphorylase Kinase, domain 1"/>
    <property type="match status" value="1"/>
</dbReference>
<dbReference type="GO" id="GO:0004693">
    <property type="term" value="F:cyclin-dependent protein serine/threonine kinase activity"/>
    <property type="evidence" value="ECO:0007669"/>
    <property type="project" value="UniProtKB-EC"/>
</dbReference>
<dbReference type="PROSITE" id="PS00108">
    <property type="entry name" value="PROTEIN_KINASE_ST"/>
    <property type="match status" value="1"/>
</dbReference>
<comment type="catalytic activity">
    <reaction evidence="11">
        <text>L-seryl-[protein] + ATP = O-phospho-L-seryl-[protein] + ADP + H(+)</text>
        <dbReference type="Rhea" id="RHEA:17989"/>
        <dbReference type="Rhea" id="RHEA-COMP:9863"/>
        <dbReference type="Rhea" id="RHEA-COMP:11604"/>
        <dbReference type="ChEBI" id="CHEBI:15378"/>
        <dbReference type="ChEBI" id="CHEBI:29999"/>
        <dbReference type="ChEBI" id="CHEBI:30616"/>
        <dbReference type="ChEBI" id="CHEBI:83421"/>
        <dbReference type="ChEBI" id="CHEBI:456216"/>
        <dbReference type="EC" id="2.7.11.22"/>
    </reaction>
</comment>
<dbReference type="SMART" id="SM00220">
    <property type="entry name" value="S_TKc"/>
    <property type="match status" value="1"/>
</dbReference>
<dbReference type="PANTHER" id="PTHR24056:SF546">
    <property type="entry name" value="CYCLIN-DEPENDENT KINASE 12"/>
    <property type="match status" value="1"/>
</dbReference>
<evidence type="ECO:0000256" key="4">
    <source>
        <dbReference type="ARBA" id="ARBA00022527"/>
    </source>
</evidence>
<dbReference type="InterPro" id="IPR050108">
    <property type="entry name" value="CDK"/>
</dbReference>
<evidence type="ECO:0000256" key="2">
    <source>
        <dbReference type="ARBA" id="ARBA00006485"/>
    </source>
</evidence>
<dbReference type="eggNOG" id="KOG0600">
    <property type="taxonomic scope" value="Eukaryota"/>
</dbReference>
<dbReference type="Pfam" id="PF00069">
    <property type="entry name" value="Pkinase"/>
    <property type="match status" value="1"/>
</dbReference>
<dbReference type="SUPFAM" id="SSF56112">
    <property type="entry name" value="Protein kinase-like (PK-like)"/>
    <property type="match status" value="1"/>
</dbReference>
<reference evidence="15 16" key="1">
    <citation type="submission" date="2009-11" db="EMBL/GenBank/DDBJ databases">
        <title>Annotation of Allomyces macrogynus ATCC 38327.</title>
        <authorList>
            <consortium name="The Broad Institute Genome Sequencing Platform"/>
            <person name="Russ C."/>
            <person name="Cuomo C."/>
            <person name="Burger G."/>
            <person name="Gray M.W."/>
            <person name="Holland P.W.H."/>
            <person name="King N."/>
            <person name="Lang F.B.F."/>
            <person name="Roger A.J."/>
            <person name="Ruiz-Trillo I."/>
            <person name="Young S.K."/>
            <person name="Zeng Q."/>
            <person name="Gargeya S."/>
            <person name="Fitzgerald M."/>
            <person name="Haas B."/>
            <person name="Abouelleil A."/>
            <person name="Alvarado L."/>
            <person name="Arachchi H.M."/>
            <person name="Berlin A."/>
            <person name="Chapman S.B."/>
            <person name="Gearin G."/>
            <person name="Goldberg J."/>
            <person name="Griggs A."/>
            <person name="Gujja S."/>
            <person name="Hansen M."/>
            <person name="Heiman D."/>
            <person name="Howarth C."/>
            <person name="Larimer J."/>
            <person name="Lui A."/>
            <person name="MacDonald P.J.P."/>
            <person name="McCowen C."/>
            <person name="Montmayeur A."/>
            <person name="Murphy C."/>
            <person name="Neiman D."/>
            <person name="Pearson M."/>
            <person name="Priest M."/>
            <person name="Roberts A."/>
            <person name="Saif S."/>
            <person name="Shea T."/>
            <person name="Sisk P."/>
            <person name="Stolte C."/>
            <person name="Sykes S."/>
            <person name="Wortman J."/>
            <person name="Nusbaum C."/>
            <person name="Birren B."/>
        </authorList>
    </citation>
    <scope>NUCLEOTIDE SEQUENCE [LARGE SCALE GENOMIC DNA]</scope>
    <source>
        <strain evidence="15 16">ATCC 38327</strain>
    </source>
</reference>
<keyword evidence="5" id="KW-0808">Transferase</keyword>
<proteinExistence type="inferred from homology"/>
<feature type="region of interest" description="Disordered" evidence="13">
    <location>
        <begin position="546"/>
        <end position="636"/>
    </location>
</feature>
<feature type="compositionally biased region" description="Pro residues" evidence="13">
    <location>
        <begin position="693"/>
        <end position="712"/>
    </location>
</feature>
<evidence type="ECO:0000256" key="6">
    <source>
        <dbReference type="ARBA" id="ARBA00022741"/>
    </source>
</evidence>
<keyword evidence="8 12" id="KW-0067">ATP-binding</keyword>
<evidence type="ECO:0000256" key="1">
    <source>
        <dbReference type="ARBA" id="ARBA00004123"/>
    </source>
</evidence>
<evidence type="ECO:0000256" key="11">
    <source>
        <dbReference type="ARBA" id="ARBA00048367"/>
    </source>
</evidence>
<evidence type="ECO:0000256" key="7">
    <source>
        <dbReference type="ARBA" id="ARBA00022777"/>
    </source>
</evidence>
<dbReference type="CDD" id="cd07840">
    <property type="entry name" value="STKc_CDK9_like"/>
    <property type="match status" value="1"/>
</dbReference>
<sequence length="894" mass="95405">MRMRSPPPSRRSRSPPPPPPMMRMRTPPPMMRPRSPAPMPVPIPIPPPPVAAVMDVLDVAMAPLPAPGELAATPAADPAYLVAPTPPAGPDSYETLAQVGEGTYGKVFRARHPKTGQLVALKRIRIEKDRDGFPITAVREMQLLQQVKHPNIIALNDVALETVTSTGATESPTATLAAVGGQPQTYVYMVFEYMQHDLAGILQHPHVRFRAEHIKSLVQQLMQALAFLHARGIMHRDIKGSNMLLNRHGELKLADFGLARQVLSAAPLPPSETDTPAHGKPALEMTNRVITLWYRPIELLLGSTRYAPAIDLWSAGCILLELFLHRPAFPGTDELSQIEHVYKACGSPNVVDWPDVVDLQWFELVRPSAPKPRRLRELFGAAFMLEPGSGSTAVPADHVIADGETPASAAAAFELVDALLRLNPAHRPSAAQALDHTYFRTSPRPVPPRSVLETLDDADHWHEFESKQRKRAAARRCASSHETRRGQRRRPHTSSRQRLTASRSLELSMPLNTSIPDLMDVDDDEAVAAELLLGLAKQVRLSQTDLPAVRAPTANDASTRPTEPSSGLPHQQEQQQQITSPVPSPSGRVAVQAPAPVGPSTFATDAMADAAPATPAKPPKRRRIVRGTSAESTPVSRVMPGPVVEVAPAQIVPAPQVPAADVVPHPTSPIAPVESVPPAPPQSDQPIAAPDTTSPPAPRGPAPPDPAPPAPAPATRRTSRRQAAARVQSYASLHAGVYDEGIFEARLPSGASPPPAAAKRTRKATSCFGPPPSSTSRARKKSTDVAAAGAGESTATARARKKSAAEAGPPAAPASVAPPGMPMEVVTVQQPAVKKQPGRPRIRVVPGAPPPPPPEVVGSVDVSASAAVDPVKEEEERTSTSTSTVEEEVKLEKM</sequence>
<dbReference type="EMBL" id="GG745333">
    <property type="protein sequence ID" value="KNE58769.1"/>
    <property type="molecule type" value="Genomic_DNA"/>
</dbReference>
<dbReference type="VEuPathDB" id="FungiDB:AMAG_04322"/>
<dbReference type="AlphaFoldDB" id="A0A0L0S8P4"/>
<feature type="compositionally biased region" description="Low complexity" evidence="13">
    <location>
        <begin position="856"/>
        <end position="869"/>
    </location>
</feature>
<dbReference type="GO" id="GO:0008024">
    <property type="term" value="C:cyclin/CDK positive transcription elongation factor complex"/>
    <property type="evidence" value="ECO:0007669"/>
    <property type="project" value="TreeGrafter"/>
</dbReference>
<evidence type="ECO:0000313" key="16">
    <source>
        <dbReference type="Proteomes" id="UP000054350"/>
    </source>
</evidence>
<feature type="compositionally biased region" description="Polar residues" evidence="13">
    <location>
        <begin position="496"/>
        <end position="507"/>
    </location>
</feature>
<feature type="binding site" evidence="12">
    <location>
        <position position="122"/>
    </location>
    <ligand>
        <name>ATP</name>
        <dbReference type="ChEBI" id="CHEBI:30616"/>
    </ligand>
</feature>
<dbReference type="OrthoDB" id="204883at2759"/>
<dbReference type="GO" id="GO:0030332">
    <property type="term" value="F:cyclin binding"/>
    <property type="evidence" value="ECO:0007669"/>
    <property type="project" value="TreeGrafter"/>
</dbReference>
<dbReference type="EC" id="2.7.11.22" evidence="3"/>
<keyword evidence="16" id="KW-1185">Reference proteome</keyword>
<feature type="region of interest" description="Disordered" evidence="13">
    <location>
        <begin position="465"/>
        <end position="507"/>
    </location>
</feature>
<evidence type="ECO:0000256" key="8">
    <source>
        <dbReference type="ARBA" id="ARBA00022840"/>
    </source>
</evidence>
<feature type="compositionally biased region" description="Basic residues" evidence="13">
    <location>
        <begin position="486"/>
        <end position="495"/>
    </location>
</feature>
<protein>
    <recommendedName>
        <fullName evidence="3">cyclin-dependent kinase</fullName>
        <ecNumber evidence="3">2.7.11.22</ecNumber>
    </recommendedName>
</protein>
<comment type="similarity">
    <text evidence="2">Belongs to the protein kinase superfamily. CMGC Ser/Thr protein kinase family. CDC2/CDKX subfamily.</text>
</comment>
<keyword evidence="4" id="KW-0723">Serine/threonine-protein kinase</keyword>
<feature type="region of interest" description="Disordered" evidence="13">
    <location>
        <begin position="660"/>
        <end position="727"/>
    </location>
</feature>
<dbReference type="PANTHER" id="PTHR24056">
    <property type="entry name" value="CELL DIVISION PROTEIN KINASE"/>
    <property type="match status" value="1"/>
</dbReference>
<dbReference type="GO" id="GO:0032968">
    <property type="term" value="P:positive regulation of transcription elongation by RNA polymerase II"/>
    <property type="evidence" value="ECO:0007669"/>
    <property type="project" value="TreeGrafter"/>
</dbReference>
<keyword evidence="7 15" id="KW-0418">Kinase</keyword>
<evidence type="ECO:0000256" key="3">
    <source>
        <dbReference type="ARBA" id="ARBA00012425"/>
    </source>
</evidence>
<dbReference type="InterPro" id="IPR017441">
    <property type="entry name" value="Protein_kinase_ATP_BS"/>
</dbReference>
<dbReference type="FunFam" id="3.30.200.20:FF:000124">
    <property type="entry name" value="Cyclin-dependent kinase 4"/>
    <property type="match status" value="1"/>
</dbReference>
<evidence type="ECO:0000256" key="12">
    <source>
        <dbReference type="PROSITE-ProRule" id="PRU10141"/>
    </source>
</evidence>
<dbReference type="Proteomes" id="UP000054350">
    <property type="component" value="Unassembled WGS sequence"/>
</dbReference>
<comment type="catalytic activity">
    <reaction evidence="10">
        <text>L-threonyl-[protein] + ATP = O-phospho-L-threonyl-[protein] + ADP + H(+)</text>
        <dbReference type="Rhea" id="RHEA:46608"/>
        <dbReference type="Rhea" id="RHEA-COMP:11060"/>
        <dbReference type="Rhea" id="RHEA-COMP:11605"/>
        <dbReference type="ChEBI" id="CHEBI:15378"/>
        <dbReference type="ChEBI" id="CHEBI:30013"/>
        <dbReference type="ChEBI" id="CHEBI:30616"/>
        <dbReference type="ChEBI" id="CHEBI:61977"/>
        <dbReference type="ChEBI" id="CHEBI:456216"/>
        <dbReference type="EC" id="2.7.11.22"/>
    </reaction>
</comment>
<dbReference type="STRING" id="578462.A0A0L0S8P4"/>
<feature type="compositionally biased region" description="Low complexity" evidence="13">
    <location>
        <begin position="713"/>
        <end position="726"/>
    </location>
</feature>
<evidence type="ECO:0000259" key="14">
    <source>
        <dbReference type="PROSITE" id="PS50011"/>
    </source>
</evidence>
<accession>A0A0L0S8P4</accession>
<dbReference type="GO" id="GO:0008353">
    <property type="term" value="F:RNA polymerase II CTD heptapeptide repeat kinase activity"/>
    <property type="evidence" value="ECO:0007669"/>
    <property type="project" value="TreeGrafter"/>
</dbReference>
<dbReference type="InterPro" id="IPR011009">
    <property type="entry name" value="Kinase-like_dom_sf"/>
</dbReference>
<name>A0A0L0S8P4_ALLM3</name>
<comment type="subcellular location">
    <subcellularLocation>
        <location evidence="1">Nucleus</location>
    </subcellularLocation>
</comment>
<dbReference type="OMA" id="VDERYQY"/>
<dbReference type="Gene3D" id="1.10.510.10">
    <property type="entry name" value="Transferase(Phosphotransferase) domain 1"/>
    <property type="match status" value="1"/>
</dbReference>
<dbReference type="InterPro" id="IPR008271">
    <property type="entry name" value="Ser/Thr_kinase_AS"/>
</dbReference>
<dbReference type="PROSITE" id="PS50011">
    <property type="entry name" value="PROTEIN_KINASE_DOM"/>
    <property type="match status" value="1"/>
</dbReference>
<dbReference type="FunFam" id="1.10.510.10:FF:000624">
    <property type="entry name" value="Mitogen-activated protein kinase"/>
    <property type="match status" value="1"/>
</dbReference>
<feature type="compositionally biased region" description="Low complexity" evidence="13">
    <location>
        <begin position="805"/>
        <end position="818"/>
    </location>
</feature>
<reference evidence="16" key="2">
    <citation type="submission" date="2009-11" db="EMBL/GenBank/DDBJ databases">
        <title>The Genome Sequence of Allomyces macrogynus strain ATCC 38327.</title>
        <authorList>
            <consortium name="The Broad Institute Genome Sequencing Platform"/>
            <person name="Russ C."/>
            <person name="Cuomo C."/>
            <person name="Shea T."/>
            <person name="Young S.K."/>
            <person name="Zeng Q."/>
            <person name="Koehrsen M."/>
            <person name="Haas B."/>
            <person name="Borodovsky M."/>
            <person name="Guigo R."/>
            <person name="Alvarado L."/>
            <person name="Berlin A."/>
            <person name="Borenstein D."/>
            <person name="Chen Z."/>
            <person name="Engels R."/>
            <person name="Freedman E."/>
            <person name="Gellesch M."/>
            <person name="Goldberg J."/>
            <person name="Griggs A."/>
            <person name="Gujja S."/>
            <person name="Heiman D."/>
            <person name="Hepburn T."/>
            <person name="Howarth C."/>
            <person name="Jen D."/>
            <person name="Larson L."/>
            <person name="Lewis B."/>
            <person name="Mehta T."/>
            <person name="Park D."/>
            <person name="Pearson M."/>
            <person name="Roberts A."/>
            <person name="Saif S."/>
            <person name="Shenoy N."/>
            <person name="Sisk P."/>
            <person name="Stolte C."/>
            <person name="Sykes S."/>
            <person name="Walk T."/>
            <person name="White J."/>
            <person name="Yandava C."/>
            <person name="Burger G."/>
            <person name="Gray M.W."/>
            <person name="Holland P.W.H."/>
            <person name="King N."/>
            <person name="Lang F.B.F."/>
            <person name="Roger A.J."/>
            <person name="Ruiz-Trillo I."/>
            <person name="Lander E."/>
            <person name="Nusbaum C."/>
        </authorList>
    </citation>
    <scope>NUCLEOTIDE SEQUENCE [LARGE SCALE GENOMIC DNA]</scope>
    <source>
        <strain evidence="16">ATCC 38327</strain>
    </source>
</reference>
<evidence type="ECO:0000256" key="5">
    <source>
        <dbReference type="ARBA" id="ARBA00022679"/>
    </source>
</evidence>
<evidence type="ECO:0000256" key="13">
    <source>
        <dbReference type="SAM" id="MobiDB-lite"/>
    </source>
</evidence>
<dbReference type="PROSITE" id="PS00107">
    <property type="entry name" value="PROTEIN_KINASE_ATP"/>
    <property type="match status" value="1"/>
</dbReference>
<feature type="region of interest" description="Disordered" evidence="13">
    <location>
        <begin position="745"/>
        <end position="894"/>
    </location>
</feature>
<feature type="compositionally biased region" description="Polar residues" evidence="13">
    <location>
        <begin position="555"/>
        <end position="581"/>
    </location>
</feature>
<gene>
    <name evidence="15" type="ORF">AMAG_04322</name>
</gene>
<keyword evidence="9" id="KW-0539">Nucleus</keyword>
<organism evidence="15 16">
    <name type="scientific">Allomyces macrogynus (strain ATCC 38327)</name>
    <name type="common">Allomyces javanicus var. macrogynus</name>
    <dbReference type="NCBI Taxonomy" id="578462"/>
    <lineage>
        <taxon>Eukaryota</taxon>
        <taxon>Fungi</taxon>
        <taxon>Fungi incertae sedis</taxon>
        <taxon>Blastocladiomycota</taxon>
        <taxon>Blastocladiomycetes</taxon>
        <taxon>Blastocladiales</taxon>
        <taxon>Blastocladiaceae</taxon>
        <taxon>Allomyces</taxon>
    </lineage>
</organism>
<feature type="domain" description="Protein kinase" evidence="14">
    <location>
        <begin position="93"/>
        <end position="439"/>
    </location>
</feature>
<evidence type="ECO:0000256" key="10">
    <source>
        <dbReference type="ARBA" id="ARBA00047811"/>
    </source>
</evidence>